<keyword evidence="3" id="KW-1185">Reference proteome</keyword>
<protein>
    <submittedName>
        <fullName evidence="2">Uncharacterized protein</fullName>
    </submittedName>
</protein>
<sequence length="62" mass="6483">MPNDITNKDPDKLPQEPDHSRRTFLKNSGFAVGGLIVGGVGGEFNSAQDEGYLSSNACGGIC</sequence>
<proteinExistence type="predicted"/>
<dbReference type="PROSITE" id="PS51318">
    <property type="entry name" value="TAT"/>
    <property type="match status" value="1"/>
</dbReference>
<dbReference type="InterPro" id="IPR006311">
    <property type="entry name" value="TAT_signal"/>
</dbReference>
<dbReference type="AlphaFoldDB" id="W7YH18"/>
<dbReference type="NCBIfam" id="TIGR01409">
    <property type="entry name" value="TAT_signal_seq"/>
    <property type="match status" value="1"/>
</dbReference>
<dbReference type="EMBL" id="BAVZ01000002">
    <property type="protein sequence ID" value="GAF06903.1"/>
    <property type="molecule type" value="Genomic_DNA"/>
</dbReference>
<evidence type="ECO:0000256" key="1">
    <source>
        <dbReference type="SAM" id="MobiDB-lite"/>
    </source>
</evidence>
<feature type="region of interest" description="Disordered" evidence="1">
    <location>
        <begin position="1"/>
        <end position="21"/>
    </location>
</feature>
<name>W7YH18_9BACL</name>
<organism evidence="2 3">
    <name type="scientific">Paenibacillus pini JCM 16418</name>
    <dbReference type="NCBI Taxonomy" id="1236976"/>
    <lineage>
        <taxon>Bacteria</taxon>
        <taxon>Bacillati</taxon>
        <taxon>Bacillota</taxon>
        <taxon>Bacilli</taxon>
        <taxon>Bacillales</taxon>
        <taxon>Paenibacillaceae</taxon>
        <taxon>Paenibacillus</taxon>
    </lineage>
</organism>
<dbReference type="STRING" id="1236976.JCM16418_887"/>
<comment type="caution">
    <text evidence="2">The sequence shown here is derived from an EMBL/GenBank/DDBJ whole genome shotgun (WGS) entry which is preliminary data.</text>
</comment>
<evidence type="ECO:0000313" key="3">
    <source>
        <dbReference type="Proteomes" id="UP000019364"/>
    </source>
</evidence>
<dbReference type="Proteomes" id="UP000019364">
    <property type="component" value="Unassembled WGS sequence"/>
</dbReference>
<reference evidence="2 3" key="1">
    <citation type="journal article" date="2014" name="Genome Announc.">
        <title>Draft Genome Sequence of Paenibacillus pini JCM 16418T, Isolated from the Rhizosphere of Pine Tree.</title>
        <authorList>
            <person name="Yuki M."/>
            <person name="Oshima K."/>
            <person name="Suda W."/>
            <person name="Oshida Y."/>
            <person name="Kitamura K."/>
            <person name="Iida Y."/>
            <person name="Hattori M."/>
            <person name="Ohkuma M."/>
        </authorList>
    </citation>
    <scope>NUCLEOTIDE SEQUENCE [LARGE SCALE GENOMIC DNA]</scope>
    <source>
        <strain evidence="2 3">JCM 16418</strain>
    </source>
</reference>
<gene>
    <name evidence="2" type="ORF">JCM16418_887</name>
</gene>
<evidence type="ECO:0000313" key="2">
    <source>
        <dbReference type="EMBL" id="GAF06903.1"/>
    </source>
</evidence>
<accession>W7YH18</accession>
<dbReference type="InterPro" id="IPR019546">
    <property type="entry name" value="TAT_signal_bac_arc"/>
</dbReference>